<dbReference type="InterPro" id="IPR036388">
    <property type="entry name" value="WH-like_DNA-bd_sf"/>
</dbReference>
<name>A0A412W9F7_9BACT</name>
<organism evidence="1 2">
    <name type="scientific">Odoribacter splanchnicus</name>
    <dbReference type="NCBI Taxonomy" id="28118"/>
    <lineage>
        <taxon>Bacteria</taxon>
        <taxon>Pseudomonadati</taxon>
        <taxon>Bacteroidota</taxon>
        <taxon>Bacteroidia</taxon>
        <taxon>Bacteroidales</taxon>
        <taxon>Odoribacteraceae</taxon>
        <taxon>Odoribacter</taxon>
    </lineage>
</organism>
<proteinExistence type="predicted"/>
<protein>
    <submittedName>
        <fullName evidence="1">Uncharacterized protein</fullName>
    </submittedName>
</protein>
<dbReference type="Proteomes" id="UP000283426">
    <property type="component" value="Unassembled WGS sequence"/>
</dbReference>
<accession>A0A412W9F7</accession>
<comment type="caution">
    <text evidence="1">The sequence shown here is derived from an EMBL/GenBank/DDBJ whole genome shotgun (WGS) entry which is preliminary data.</text>
</comment>
<evidence type="ECO:0000313" key="1">
    <source>
        <dbReference type="EMBL" id="RGV22070.1"/>
    </source>
</evidence>
<dbReference type="EMBL" id="QRYW01000033">
    <property type="protein sequence ID" value="RGV22070.1"/>
    <property type="molecule type" value="Genomic_DNA"/>
</dbReference>
<reference evidence="1 2" key="1">
    <citation type="submission" date="2018-08" db="EMBL/GenBank/DDBJ databases">
        <title>A genome reference for cultivated species of the human gut microbiota.</title>
        <authorList>
            <person name="Zou Y."/>
            <person name="Xue W."/>
            <person name="Luo G."/>
        </authorList>
    </citation>
    <scope>NUCLEOTIDE SEQUENCE [LARGE SCALE GENOMIC DNA]</scope>
    <source>
        <strain evidence="1 2">AF14-6AC</strain>
    </source>
</reference>
<evidence type="ECO:0000313" key="2">
    <source>
        <dbReference type="Proteomes" id="UP000283426"/>
    </source>
</evidence>
<dbReference type="AlphaFoldDB" id="A0A412W9F7"/>
<gene>
    <name evidence="1" type="ORF">DWW24_14740</name>
</gene>
<sequence>MDISLIGTHADAVWNVLHEKGGMDLTQLKQESFLTDK</sequence>
<dbReference type="Gene3D" id="1.10.10.10">
    <property type="entry name" value="Winged helix-like DNA-binding domain superfamily/Winged helix DNA-binding domain"/>
    <property type="match status" value="1"/>
</dbReference>